<evidence type="ECO:0000313" key="3">
    <source>
        <dbReference type="Proteomes" id="UP001303115"/>
    </source>
</evidence>
<accession>A0AAN6SUF4</accession>
<proteinExistence type="predicted"/>
<sequence>MKTPSRQSTQSDSSSIVIVEYGTHTPDRSPQYNQTNMSSSEVGDASANGGSSSSIVLSERGADMDIDTVPGYQLDHKPPSNISTETPGTDETATVTDHLNHPFFNNPLAPPTTLTPSAPAPAAAAYPQLTLRNMEAHQRELEQFHAGGVSGWVDGAGMGLSRRLAAYQASVACSLLTTAGGHAHSMGDGSGESSFGGGAGGGGEWMVVVPPMMADEEVAAAGAWCCEEGFGWER</sequence>
<evidence type="ECO:0000313" key="2">
    <source>
        <dbReference type="EMBL" id="KAK4042531.1"/>
    </source>
</evidence>
<dbReference type="EMBL" id="MU854339">
    <property type="protein sequence ID" value="KAK4042531.1"/>
    <property type="molecule type" value="Genomic_DNA"/>
</dbReference>
<keyword evidence="3" id="KW-1185">Reference proteome</keyword>
<feature type="region of interest" description="Disordered" evidence="1">
    <location>
        <begin position="1"/>
        <end position="55"/>
    </location>
</feature>
<feature type="compositionally biased region" description="Low complexity" evidence="1">
    <location>
        <begin position="1"/>
        <end position="15"/>
    </location>
</feature>
<feature type="compositionally biased region" description="Polar residues" evidence="1">
    <location>
        <begin position="28"/>
        <end position="41"/>
    </location>
</feature>
<feature type="compositionally biased region" description="Low complexity" evidence="1">
    <location>
        <begin position="45"/>
        <end position="54"/>
    </location>
</feature>
<name>A0AAN6SUF4_9PEZI</name>
<protein>
    <submittedName>
        <fullName evidence="2">Uncharacterized protein</fullName>
    </submittedName>
</protein>
<dbReference type="AlphaFoldDB" id="A0AAN6SUF4"/>
<reference evidence="3" key="1">
    <citation type="journal article" date="2023" name="Mol. Phylogenet. Evol.">
        <title>Genome-scale phylogeny and comparative genomics of the fungal order Sordariales.</title>
        <authorList>
            <person name="Hensen N."/>
            <person name="Bonometti L."/>
            <person name="Westerberg I."/>
            <person name="Brannstrom I.O."/>
            <person name="Guillou S."/>
            <person name="Cros-Aarteil S."/>
            <person name="Calhoun S."/>
            <person name="Haridas S."/>
            <person name="Kuo A."/>
            <person name="Mondo S."/>
            <person name="Pangilinan J."/>
            <person name="Riley R."/>
            <person name="LaButti K."/>
            <person name="Andreopoulos B."/>
            <person name="Lipzen A."/>
            <person name="Chen C."/>
            <person name="Yan M."/>
            <person name="Daum C."/>
            <person name="Ng V."/>
            <person name="Clum A."/>
            <person name="Steindorff A."/>
            <person name="Ohm R.A."/>
            <person name="Martin F."/>
            <person name="Silar P."/>
            <person name="Natvig D.O."/>
            <person name="Lalanne C."/>
            <person name="Gautier V."/>
            <person name="Ament-Velasquez S.L."/>
            <person name="Kruys A."/>
            <person name="Hutchinson M.I."/>
            <person name="Powell A.J."/>
            <person name="Barry K."/>
            <person name="Miller A.N."/>
            <person name="Grigoriev I.V."/>
            <person name="Debuchy R."/>
            <person name="Gladieux P."/>
            <person name="Hiltunen Thoren M."/>
            <person name="Johannesson H."/>
        </authorList>
    </citation>
    <scope>NUCLEOTIDE SEQUENCE [LARGE SCALE GENOMIC DNA]</scope>
    <source>
        <strain evidence="3">CBS 284.82</strain>
    </source>
</reference>
<comment type="caution">
    <text evidence="2">The sequence shown here is derived from an EMBL/GenBank/DDBJ whole genome shotgun (WGS) entry which is preliminary data.</text>
</comment>
<gene>
    <name evidence="2" type="ORF">C8A01DRAFT_33334</name>
</gene>
<evidence type="ECO:0000256" key="1">
    <source>
        <dbReference type="SAM" id="MobiDB-lite"/>
    </source>
</evidence>
<feature type="region of interest" description="Disordered" evidence="1">
    <location>
        <begin position="71"/>
        <end position="90"/>
    </location>
</feature>
<organism evidence="2 3">
    <name type="scientific">Parachaetomium inaequale</name>
    <dbReference type="NCBI Taxonomy" id="2588326"/>
    <lineage>
        <taxon>Eukaryota</taxon>
        <taxon>Fungi</taxon>
        <taxon>Dikarya</taxon>
        <taxon>Ascomycota</taxon>
        <taxon>Pezizomycotina</taxon>
        <taxon>Sordariomycetes</taxon>
        <taxon>Sordariomycetidae</taxon>
        <taxon>Sordariales</taxon>
        <taxon>Chaetomiaceae</taxon>
        <taxon>Parachaetomium</taxon>
    </lineage>
</organism>
<dbReference type="Proteomes" id="UP001303115">
    <property type="component" value="Unassembled WGS sequence"/>
</dbReference>
<feature type="compositionally biased region" description="Polar residues" evidence="1">
    <location>
        <begin position="80"/>
        <end position="90"/>
    </location>
</feature>